<dbReference type="EMBL" id="CP025066">
    <property type="protein sequence ID" value="AUX08915.1"/>
    <property type="molecule type" value="Genomic_DNA"/>
</dbReference>
<dbReference type="KEGG" id="hdf:AArcSl_1284"/>
<evidence type="ECO:0000313" key="3">
    <source>
        <dbReference type="Proteomes" id="UP000263012"/>
    </source>
</evidence>
<accession>A0A343TIJ3</accession>
<evidence type="ECO:0000256" key="1">
    <source>
        <dbReference type="SAM" id="MobiDB-lite"/>
    </source>
</evidence>
<evidence type="ECO:0000313" key="2">
    <source>
        <dbReference type="EMBL" id="AUX08915.1"/>
    </source>
</evidence>
<name>A0A343TIJ3_9EURY</name>
<keyword evidence="3" id="KW-1185">Reference proteome</keyword>
<protein>
    <submittedName>
        <fullName evidence="2">Uncharacterized protein</fullName>
    </submittedName>
</protein>
<feature type="region of interest" description="Disordered" evidence="1">
    <location>
        <begin position="38"/>
        <end position="57"/>
    </location>
</feature>
<sequence>MLGRDFHVVNFEYDEEGGGDNPYADGDWVESDESPLTVPATIDFGTQDETGGDGSGANVERDAVIYLQKDSAPVHPGTDDESRATEFVDLETGARYRAVSVEHQLHLTAVHVEEL</sequence>
<organism evidence="2 3">
    <name type="scientific">Halalkaliarchaeum desulfuricum</name>
    <dbReference type="NCBI Taxonomy" id="2055893"/>
    <lineage>
        <taxon>Archaea</taxon>
        <taxon>Methanobacteriati</taxon>
        <taxon>Methanobacteriota</taxon>
        <taxon>Stenosarchaea group</taxon>
        <taxon>Halobacteria</taxon>
        <taxon>Halobacteriales</taxon>
        <taxon>Haloferacaceae</taxon>
        <taxon>Halalkaliarchaeum</taxon>
    </lineage>
</organism>
<proteinExistence type="predicted"/>
<dbReference type="AlphaFoldDB" id="A0A343TIJ3"/>
<feature type="region of interest" description="Disordered" evidence="1">
    <location>
        <begin position="13"/>
        <end position="32"/>
    </location>
</feature>
<gene>
    <name evidence="2" type="ORF">AArcSl_1284</name>
</gene>
<dbReference type="Proteomes" id="UP000263012">
    <property type="component" value="Chromosome"/>
</dbReference>
<reference evidence="3" key="1">
    <citation type="submission" date="2017-11" db="EMBL/GenBank/DDBJ databases">
        <title>Phenotypic and genomic properties of facultatively anaerobic sulfur-reducing natronoarchaea from hypersaline soda lakes.</title>
        <authorList>
            <person name="Sorokin D.Y."/>
            <person name="Kublanov I.V."/>
            <person name="Roman P."/>
            <person name="Sinninghe Damste J.S."/>
            <person name="Golyshin P.N."/>
            <person name="Rojo D."/>
            <person name="Ciordia S."/>
            <person name="Mena M.D.C."/>
            <person name="Ferrer M."/>
            <person name="Messina E."/>
            <person name="Smedile F."/>
            <person name="La Spada G."/>
            <person name="La Cono V."/>
            <person name="Yakimov M.M."/>
        </authorList>
    </citation>
    <scope>NUCLEOTIDE SEQUENCE [LARGE SCALE GENOMIC DNA]</scope>
    <source>
        <strain evidence="3">AArc-Sl</strain>
    </source>
</reference>